<feature type="non-terminal residue" evidence="5">
    <location>
        <position position="110"/>
    </location>
</feature>
<evidence type="ECO:0000256" key="3">
    <source>
        <dbReference type="ARBA" id="ARBA00022729"/>
    </source>
</evidence>
<dbReference type="Gene3D" id="3.40.190.10">
    <property type="entry name" value="Periplasmic binding protein-like II"/>
    <property type="match status" value="1"/>
</dbReference>
<evidence type="ECO:0000259" key="4">
    <source>
        <dbReference type="Pfam" id="PF00497"/>
    </source>
</evidence>
<keyword evidence="3" id="KW-0732">Signal</keyword>
<gene>
    <name evidence="5" type="ORF">METZ01_LOCUS449059</name>
</gene>
<evidence type="ECO:0000313" key="5">
    <source>
        <dbReference type="EMBL" id="SVD96205.1"/>
    </source>
</evidence>
<proteinExistence type="inferred from homology"/>
<evidence type="ECO:0000256" key="1">
    <source>
        <dbReference type="ARBA" id="ARBA00010333"/>
    </source>
</evidence>
<feature type="domain" description="Solute-binding protein family 3/N-terminal" evidence="4">
    <location>
        <begin position="35"/>
        <end position="109"/>
    </location>
</feature>
<protein>
    <recommendedName>
        <fullName evidence="4">Solute-binding protein family 3/N-terminal domain-containing protein</fullName>
    </recommendedName>
</protein>
<dbReference type="Pfam" id="PF00497">
    <property type="entry name" value="SBP_bac_3"/>
    <property type="match status" value="1"/>
</dbReference>
<dbReference type="SUPFAM" id="SSF53850">
    <property type="entry name" value="Periplasmic binding protein-like II"/>
    <property type="match status" value="1"/>
</dbReference>
<name>A0A382ZMA5_9ZZZZ</name>
<dbReference type="PANTHER" id="PTHR30085">
    <property type="entry name" value="AMINO ACID ABC TRANSPORTER PERMEASE"/>
    <property type="match status" value="1"/>
</dbReference>
<dbReference type="PANTHER" id="PTHR30085:SF7">
    <property type="entry name" value="AMINO-ACID ABC TRANSPORTER-BINDING PROTEIN YHDW-RELATED"/>
    <property type="match status" value="1"/>
</dbReference>
<dbReference type="InterPro" id="IPR051455">
    <property type="entry name" value="Bact_solute-bind_prot3"/>
</dbReference>
<dbReference type="GO" id="GO:0006865">
    <property type="term" value="P:amino acid transport"/>
    <property type="evidence" value="ECO:0007669"/>
    <property type="project" value="TreeGrafter"/>
</dbReference>
<sequence>MSLVATFVLVFLMGTESMAAKKSKTLKNTIKKGFVRCGVSQGLPGFSNADASGNWTGVDVDVCRAVAAATLGDSGKVKFFPLSAKERFTALTSGEIDVLSRNTTWTLSRD</sequence>
<dbReference type="AlphaFoldDB" id="A0A382ZMA5"/>
<reference evidence="5" key="1">
    <citation type="submission" date="2018-05" db="EMBL/GenBank/DDBJ databases">
        <authorList>
            <person name="Lanie J.A."/>
            <person name="Ng W.-L."/>
            <person name="Kazmierczak K.M."/>
            <person name="Andrzejewski T.M."/>
            <person name="Davidsen T.M."/>
            <person name="Wayne K.J."/>
            <person name="Tettelin H."/>
            <person name="Glass J.I."/>
            <person name="Rusch D."/>
            <person name="Podicherti R."/>
            <person name="Tsui H.-C.T."/>
            <person name="Winkler M.E."/>
        </authorList>
    </citation>
    <scope>NUCLEOTIDE SEQUENCE</scope>
</reference>
<keyword evidence="2" id="KW-0813">Transport</keyword>
<organism evidence="5">
    <name type="scientific">marine metagenome</name>
    <dbReference type="NCBI Taxonomy" id="408172"/>
    <lineage>
        <taxon>unclassified sequences</taxon>
        <taxon>metagenomes</taxon>
        <taxon>ecological metagenomes</taxon>
    </lineage>
</organism>
<dbReference type="EMBL" id="UINC01184813">
    <property type="protein sequence ID" value="SVD96205.1"/>
    <property type="molecule type" value="Genomic_DNA"/>
</dbReference>
<evidence type="ECO:0000256" key="2">
    <source>
        <dbReference type="ARBA" id="ARBA00022448"/>
    </source>
</evidence>
<accession>A0A382ZMA5</accession>
<dbReference type="InterPro" id="IPR001638">
    <property type="entry name" value="Solute-binding_3/MltF_N"/>
</dbReference>
<comment type="similarity">
    <text evidence="1">Belongs to the bacterial solute-binding protein 3 family.</text>
</comment>